<keyword evidence="5 8" id="KW-0460">Magnesium</keyword>
<keyword evidence="3 8" id="KW-0479">Metal-binding</keyword>
<evidence type="ECO:0000256" key="8">
    <source>
        <dbReference type="HAMAP-Rule" id="MF_00101"/>
    </source>
</evidence>
<comment type="catalytic activity">
    <reaction evidence="8">
        <text>apo-[ACP] + CoA = holo-[ACP] + adenosine 3',5'-bisphosphate + H(+)</text>
        <dbReference type="Rhea" id="RHEA:12068"/>
        <dbReference type="Rhea" id="RHEA-COMP:9685"/>
        <dbReference type="Rhea" id="RHEA-COMP:9690"/>
        <dbReference type="ChEBI" id="CHEBI:15378"/>
        <dbReference type="ChEBI" id="CHEBI:29999"/>
        <dbReference type="ChEBI" id="CHEBI:57287"/>
        <dbReference type="ChEBI" id="CHEBI:58343"/>
        <dbReference type="ChEBI" id="CHEBI:64479"/>
        <dbReference type="EC" id="2.7.8.7"/>
    </reaction>
</comment>
<evidence type="ECO:0000313" key="11">
    <source>
        <dbReference type="Proteomes" id="UP000235653"/>
    </source>
</evidence>
<dbReference type="HAMAP" id="MF_00101">
    <property type="entry name" value="AcpS"/>
    <property type="match status" value="1"/>
</dbReference>
<dbReference type="SUPFAM" id="SSF56214">
    <property type="entry name" value="4'-phosphopantetheinyl transferase"/>
    <property type="match status" value="1"/>
</dbReference>
<evidence type="ECO:0000256" key="2">
    <source>
        <dbReference type="ARBA" id="ARBA00022679"/>
    </source>
</evidence>
<dbReference type="OrthoDB" id="517356at2"/>
<feature type="domain" description="4'-phosphopantetheinyl transferase" evidence="9">
    <location>
        <begin position="5"/>
        <end position="114"/>
    </location>
</feature>
<comment type="caution">
    <text evidence="10">The sequence shown here is derived from an EMBL/GenBank/DDBJ whole genome shotgun (WGS) entry which is preliminary data.</text>
</comment>
<dbReference type="Pfam" id="PF01648">
    <property type="entry name" value="ACPS"/>
    <property type="match status" value="1"/>
</dbReference>
<proteinExistence type="inferred from homology"/>
<keyword evidence="11" id="KW-1185">Reference proteome</keyword>
<dbReference type="InterPro" id="IPR004568">
    <property type="entry name" value="Ppantetheine-prot_Trfase_dom"/>
</dbReference>
<keyword evidence="7 8" id="KW-0275">Fatty acid biosynthesis</keyword>
<dbReference type="GO" id="GO:0008897">
    <property type="term" value="F:holo-[acyl-carrier-protein] synthase activity"/>
    <property type="evidence" value="ECO:0007669"/>
    <property type="project" value="UniProtKB-UniRule"/>
</dbReference>
<keyword evidence="8" id="KW-0963">Cytoplasm</keyword>
<keyword evidence="4 8" id="KW-0276">Fatty acid metabolism</keyword>
<evidence type="ECO:0000259" key="9">
    <source>
        <dbReference type="Pfam" id="PF01648"/>
    </source>
</evidence>
<dbReference type="InterPro" id="IPR002582">
    <property type="entry name" value="ACPS"/>
</dbReference>
<sequence>MKQYLGVDIIEISRIEKAVTRWGDSFLDRVFTAAEKEKYLNRPESLAARFAAKEATVKALGTNEIIYRDIEIVSGPGERPQIKLVGRAYAIAGGLGISSLAVSLSHSRDYAVAVVSGLG</sequence>
<comment type="subcellular location">
    <subcellularLocation>
        <location evidence="8">Cytoplasm</location>
    </subcellularLocation>
</comment>
<dbReference type="EMBL" id="JQAN02000006">
    <property type="protein sequence ID" value="PPD58770.1"/>
    <property type="molecule type" value="Genomic_DNA"/>
</dbReference>
<reference evidence="10 11" key="1">
    <citation type="journal article" date="2017" name="ISME J.">
        <title>Grape pomace compost harbors organohalide-respiring Dehalogenimonas species with novel reductive dehalogenase genes.</title>
        <authorList>
            <person name="Yang Y."/>
            <person name="Higgins S.A."/>
            <person name="Yan J."/>
            <person name="Simsir B."/>
            <person name="Chourey K."/>
            <person name="Iyer R."/>
            <person name="Hettich R.L."/>
            <person name="Baldwin B."/>
            <person name="Ogles D.M."/>
            <person name="Loffler F.E."/>
        </authorList>
    </citation>
    <scope>NUCLEOTIDE SEQUENCE [LARGE SCALE GENOMIC DNA]</scope>
    <source>
        <strain evidence="10 11">GP</strain>
    </source>
</reference>
<comment type="similarity">
    <text evidence="8">Belongs to the P-Pant transferase superfamily. AcpS family.</text>
</comment>
<keyword evidence="1 8" id="KW-0444">Lipid biosynthesis</keyword>
<comment type="cofactor">
    <cofactor evidence="8">
        <name>Mg(2+)</name>
        <dbReference type="ChEBI" id="CHEBI:18420"/>
    </cofactor>
</comment>
<gene>
    <name evidence="8 10" type="primary">acpS</name>
    <name evidence="10" type="ORF">JP09_002540</name>
</gene>
<evidence type="ECO:0000256" key="5">
    <source>
        <dbReference type="ARBA" id="ARBA00022842"/>
    </source>
</evidence>
<dbReference type="RefSeq" id="WP_102330254.1">
    <property type="nucleotide sequence ID" value="NZ_CP058566.2"/>
</dbReference>
<evidence type="ECO:0000256" key="1">
    <source>
        <dbReference type="ARBA" id="ARBA00022516"/>
    </source>
</evidence>
<evidence type="ECO:0000256" key="7">
    <source>
        <dbReference type="ARBA" id="ARBA00023160"/>
    </source>
</evidence>
<dbReference type="Gene3D" id="3.90.470.20">
    <property type="entry name" value="4'-phosphopantetheinyl transferase domain"/>
    <property type="match status" value="1"/>
</dbReference>
<dbReference type="GO" id="GO:0005737">
    <property type="term" value="C:cytoplasm"/>
    <property type="evidence" value="ECO:0007669"/>
    <property type="project" value="UniProtKB-SubCell"/>
</dbReference>
<dbReference type="NCBIfam" id="TIGR00556">
    <property type="entry name" value="pantethn_trn"/>
    <property type="match status" value="1"/>
</dbReference>
<protein>
    <recommendedName>
        <fullName evidence="8">Holo-[acyl-carrier-protein] synthase</fullName>
        <shortName evidence="8">Holo-ACP synthase</shortName>
        <ecNumber evidence="8">2.7.8.7</ecNumber>
    </recommendedName>
    <alternativeName>
        <fullName evidence="8">4'-phosphopantetheinyl transferase AcpS</fullName>
    </alternativeName>
</protein>
<accession>A0A2P5P907</accession>
<dbReference type="InterPro" id="IPR037143">
    <property type="entry name" value="4-PPantetheinyl_Trfase_dom_sf"/>
</dbReference>
<evidence type="ECO:0000256" key="3">
    <source>
        <dbReference type="ARBA" id="ARBA00022723"/>
    </source>
</evidence>
<dbReference type="Proteomes" id="UP000235653">
    <property type="component" value="Unassembled WGS sequence"/>
</dbReference>
<comment type="function">
    <text evidence="8">Transfers the 4'-phosphopantetheine moiety from coenzyme A to a Ser of acyl-carrier-protein.</text>
</comment>
<dbReference type="GO" id="GO:0006633">
    <property type="term" value="P:fatty acid biosynthetic process"/>
    <property type="evidence" value="ECO:0007669"/>
    <property type="project" value="UniProtKB-UniRule"/>
</dbReference>
<dbReference type="EC" id="2.7.8.7" evidence="8"/>
<feature type="binding site" evidence="8">
    <location>
        <position position="8"/>
    </location>
    <ligand>
        <name>Mg(2+)</name>
        <dbReference type="ChEBI" id="CHEBI:18420"/>
    </ligand>
</feature>
<dbReference type="GO" id="GO:0000287">
    <property type="term" value="F:magnesium ion binding"/>
    <property type="evidence" value="ECO:0007669"/>
    <property type="project" value="UniProtKB-UniRule"/>
</dbReference>
<evidence type="ECO:0000256" key="4">
    <source>
        <dbReference type="ARBA" id="ARBA00022832"/>
    </source>
</evidence>
<dbReference type="InterPro" id="IPR008278">
    <property type="entry name" value="4-PPantetheinyl_Trfase_dom"/>
</dbReference>
<keyword evidence="6 8" id="KW-0443">Lipid metabolism</keyword>
<dbReference type="AlphaFoldDB" id="A0A2P5P907"/>
<organism evidence="10 11">
    <name type="scientific">Dehalogenimonas etheniformans</name>
    <dbReference type="NCBI Taxonomy" id="1536648"/>
    <lineage>
        <taxon>Bacteria</taxon>
        <taxon>Bacillati</taxon>
        <taxon>Chloroflexota</taxon>
        <taxon>Dehalococcoidia</taxon>
        <taxon>Dehalococcoidales</taxon>
        <taxon>Dehalococcoidaceae</taxon>
        <taxon>Dehalogenimonas</taxon>
    </lineage>
</organism>
<dbReference type="NCBIfam" id="TIGR00516">
    <property type="entry name" value="acpS"/>
    <property type="match status" value="1"/>
</dbReference>
<feature type="binding site" evidence="8">
    <location>
        <position position="54"/>
    </location>
    <ligand>
        <name>Mg(2+)</name>
        <dbReference type="ChEBI" id="CHEBI:18420"/>
    </ligand>
</feature>
<evidence type="ECO:0000256" key="6">
    <source>
        <dbReference type="ARBA" id="ARBA00023098"/>
    </source>
</evidence>
<keyword evidence="2 8" id="KW-0808">Transferase</keyword>
<name>A0A2P5P907_9CHLR</name>
<evidence type="ECO:0000313" key="10">
    <source>
        <dbReference type="EMBL" id="PPD58770.1"/>
    </source>
</evidence>